<dbReference type="SUPFAM" id="SSF143120">
    <property type="entry name" value="YefM-like"/>
    <property type="match status" value="1"/>
</dbReference>
<keyword evidence="4" id="KW-1185">Reference proteome</keyword>
<dbReference type="Gene3D" id="3.40.1620.10">
    <property type="entry name" value="YefM-like domain"/>
    <property type="match status" value="1"/>
</dbReference>
<dbReference type="Proteomes" id="UP000574761">
    <property type="component" value="Unassembled WGS sequence"/>
</dbReference>
<dbReference type="InterPro" id="IPR006442">
    <property type="entry name" value="Antitoxin_Phd/YefM"/>
</dbReference>
<accession>A0A7W6D8T8</accession>
<sequence>MKVVSLSELRANMARHFDQIESDHDELIVTRQNREPMVVMSLADFESWKETIYLLATPANRDRLLRSVEELDAGKGTTRTMDDLLAAARN</sequence>
<comment type="caution">
    <text evidence="3">The sequence shown here is derived from an EMBL/GenBank/DDBJ whole genome shotgun (WGS) entry which is preliminary data.</text>
</comment>
<proteinExistence type="inferred from homology"/>
<dbReference type="RefSeq" id="WP_183806295.1">
    <property type="nucleotide sequence ID" value="NZ_JACIEE010000006.1"/>
</dbReference>
<comment type="similarity">
    <text evidence="1 2">Belongs to the phD/YefM antitoxin family.</text>
</comment>
<dbReference type="Gene3D" id="6.10.250.330">
    <property type="match status" value="1"/>
</dbReference>
<organism evidence="3 4">
    <name type="scientific">Mycoplana azooxidifex</name>
    <dbReference type="NCBI Taxonomy" id="1636188"/>
    <lineage>
        <taxon>Bacteria</taxon>
        <taxon>Pseudomonadati</taxon>
        <taxon>Pseudomonadota</taxon>
        <taxon>Alphaproteobacteria</taxon>
        <taxon>Hyphomicrobiales</taxon>
        <taxon>Rhizobiaceae</taxon>
        <taxon>Mycoplana</taxon>
    </lineage>
</organism>
<dbReference type="NCBIfam" id="TIGR01552">
    <property type="entry name" value="phd_fam"/>
    <property type="match status" value="1"/>
</dbReference>
<gene>
    <name evidence="3" type="ORF">GGQ64_003356</name>
</gene>
<name>A0A7W6D8T8_9HYPH</name>
<dbReference type="Pfam" id="PF02604">
    <property type="entry name" value="PhdYeFM_antitox"/>
    <property type="match status" value="1"/>
</dbReference>
<comment type="function">
    <text evidence="2">Antitoxin component of a type II toxin-antitoxin (TA) system.</text>
</comment>
<evidence type="ECO:0000313" key="4">
    <source>
        <dbReference type="Proteomes" id="UP000574761"/>
    </source>
</evidence>
<reference evidence="3 4" key="1">
    <citation type="submission" date="2020-08" db="EMBL/GenBank/DDBJ databases">
        <title>Genomic Encyclopedia of Type Strains, Phase IV (KMG-IV): sequencing the most valuable type-strain genomes for metagenomic binning, comparative biology and taxonomic classification.</title>
        <authorList>
            <person name="Goeker M."/>
        </authorList>
    </citation>
    <scope>NUCLEOTIDE SEQUENCE [LARGE SCALE GENOMIC DNA]</scope>
    <source>
        <strain evidence="3 4">DSM 100211</strain>
    </source>
</reference>
<dbReference type="InterPro" id="IPR051405">
    <property type="entry name" value="phD/YefM_antitoxin"/>
</dbReference>
<dbReference type="AlphaFoldDB" id="A0A7W6D8T8"/>
<evidence type="ECO:0000256" key="2">
    <source>
        <dbReference type="RuleBase" id="RU362080"/>
    </source>
</evidence>
<dbReference type="PANTHER" id="PTHR33713">
    <property type="entry name" value="ANTITOXIN YAFN-RELATED"/>
    <property type="match status" value="1"/>
</dbReference>
<protein>
    <recommendedName>
        <fullName evidence="2">Antitoxin</fullName>
    </recommendedName>
</protein>
<dbReference type="InterPro" id="IPR036165">
    <property type="entry name" value="YefM-like_sf"/>
</dbReference>
<dbReference type="EMBL" id="JACIEE010000006">
    <property type="protein sequence ID" value="MBB3978142.1"/>
    <property type="molecule type" value="Genomic_DNA"/>
</dbReference>
<dbReference type="PANTHER" id="PTHR33713:SF6">
    <property type="entry name" value="ANTITOXIN YEFM"/>
    <property type="match status" value="1"/>
</dbReference>
<evidence type="ECO:0000256" key="1">
    <source>
        <dbReference type="ARBA" id="ARBA00009981"/>
    </source>
</evidence>
<evidence type="ECO:0000313" key="3">
    <source>
        <dbReference type="EMBL" id="MBB3978142.1"/>
    </source>
</evidence>